<name>A0A7T7XNZ8_9SPIR</name>
<keyword evidence="14" id="KW-0961">Cell wall biogenesis/degradation</keyword>
<keyword evidence="9 14" id="KW-0472">Membrane</keyword>
<evidence type="ECO:0000256" key="3">
    <source>
        <dbReference type="ARBA" id="ARBA00012374"/>
    </source>
</evidence>
<dbReference type="PANTHER" id="PTHR30622">
    <property type="entry name" value="UNDECAPRENYL-DIPHOSPHATASE"/>
    <property type="match status" value="1"/>
</dbReference>
<dbReference type="GO" id="GO:0008360">
    <property type="term" value="P:regulation of cell shape"/>
    <property type="evidence" value="ECO:0007669"/>
    <property type="project" value="UniProtKB-KW"/>
</dbReference>
<dbReference type="PANTHER" id="PTHR30622:SF4">
    <property type="entry name" value="UNDECAPRENYL-DIPHOSPHATASE"/>
    <property type="match status" value="1"/>
</dbReference>
<evidence type="ECO:0000256" key="9">
    <source>
        <dbReference type="ARBA" id="ARBA00023136"/>
    </source>
</evidence>
<sequence length="267" mass="28632">MGIFEAIILGAVQGITEFLPVSSSGHLVLLQRILGISEPALLFDTLLHLGTLAAVFVVLWQDIWNILRKPVQKLTGMLILATVPTVIVALLFKDTIEGAFHSGKFLGFSFLITAAALVTSELLSRRPGKTRNEGEMNWIDALVIGIMQALAILPGVSRSGFTLSGALSRKLDRGFAARFSFLMSIPAILGALVFQLKDLITGSEPVSIGIGAVPLIAGTLTAALVGVVSVKLMLRIVRERSLFGFAVYVAILGALVLIDQYATHFFF</sequence>
<feature type="transmembrane region" description="Helical" evidence="14">
    <location>
        <begin position="41"/>
        <end position="61"/>
    </location>
</feature>
<gene>
    <name evidence="14" type="primary">uppP</name>
    <name evidence="15" type="ORF">JFL75_02700</name>
</gene>
<feature type="transmembrane region" description="Helical" evidence="14">
    <location>
        <begin position="208"/>
        <end position="230"/>
    </location>
</feature>
<protein>
    <recommendedName>
        <fullName evidence="4 14">Undecaprenyl-diphosphatase</fullName>
        <ecNumber evidence="3 14">3.6.1.27</ecNumber>
    </recommendedName>
    <alternativeName>
        <fullName evidence="12 14">Bacitracin resistance protein</fullName>
    </alternativeName>
    <alternativeName>
        <fullName evidence="11 14">Undecaprenyl pyrophosphate phosphatase</fullName>
    </alternativeName>
</protein>
<evidence type="ECO:0000256" key="10">
    <source>
        <dbReference type="ARBA" id="ARBA00023251"/>
    </source>
</evidence>
<dbReference type="GO" id="GO:0005886">
    <property type="term" value="C:plasma membrane"/>
    <property type="evidence" value="ECO:0007669"/>
    <property type="project" value="UniProtKB-SubCell"/>
</dbReference>
<proteinExistence type="inferred from homology"/>
<comment type="miscellaneous">
    <text evidence="14">Bacitracin is thought to be involved in the inhibition of peptidoglycan synthesis by sequestering undecaprenyl diphosphate, thereby reducing the pool of lipid carrier available.</text>
</comment>
<evidence type="ECO:0000256" key="1">
    <source>
        <dbReference type="ARBA" id="ARBA00004651"/>
    </source>
</evidence>
<evidence type="ECO:0000313" key="15">
    <source>
        <dbReference type="EMBL" id="QQO09836.1"/>
    </source>
</evidence>
<dbReference type="GO" id="GO:0046677">
    <property type="term" value="P:response to antibiotic"/>
    <property type="evidence" value="ECO:0007669"/>
    <property type="project" value="UniProtKB-UniRule"/>
</dbReference>
<dbReference type="HAMAP" id="MF_01006">
    <property type="entry name" value="Undec_diphosphatase"/>
    <property type="match status" value="1"/>
</dbReference>
<evidence type="ECO:0000256" key="13">
    <source>
        <dbReference type="ARBA" id="ARBA00047594"/>
    </source>
</evidence>
<dbReference type="Proteomes" id="UP000595917">
    <property type="component" value="Chromosome"/>
</dbReference>
<feature type="transmembrane region" description="Helical" evidence="14">
    <location>
        <begin position="105"/>
        <end position="124"/>
    </location>
</feature>
<feature type="transmembrane region" description="Helical" evidence="14">
    <location>
        <begin position="175"/>
        <end position="196"/>
    </location>
</feature>
<dbReference type="GO" id="GO:0071555">
    <property type="term" value="P:cell wall organization"/>
    <property type="evidence" value="ECO:0007669"/>
    <property type="project" value="UniProtKB-KW"/>
</dbReference>
<dbReference type="InterPro" id="IPR003824">
    <property type="entry name" value="UppP"/>
</dbReference>
<comment type="similarity">
    <text evidence="2 14">Belongs to the UppP family.</text>
</comment>
<keyword evidence="6 14" id="KW-0812">Transmembrane</keyword>
<evidence type="ECO:0000256" key="5">
    <source>
        <dbReference type="ARBA" id="ARBA00022475"/>
    </source>
</evidence>
<dbReference type="Pfam" id="PF02673">
    <property type="entry name" value="BacA"/>
    <property type="match status" value="1"/>
</dbReference>
<dbReference type="EC" id="3.6.1.27" evidence="3 14"/>
<dbReference type="KEGG" id="bhc:JFL75_02700"/>
<evidence type="ECO:0000256" key="2">
    <source>
        <dbReference type="ARBA" id="ARBA00010621"/>
    </source>
</evidence>
<comment type="function">
    <text evidence="14">Catalyzes the dephosphorylation of undecaprenyl diphosphate (UPP). Confers resistance to bacitracin.</text>
</comment>
<keyword evidence="8 14" id="KW-1133">Transmembrane helix</keyword>
<keyword evidence="7 14" id="KW-0378">Hydrolase</keyword>
<evidence type="ECO:0000256" key="8">
    <source>
        <dbReference type="ARBA" id="ARBA00022989"/>
    </source>
</evidence>
<comment type="catalytic activity">
    <reaction evidence="13 14">
        <text>di-trans,octa-cis-undecaprenyl diphosphate + H2O = di-trans,octa-cis-undecaprenyl phosphate + phosphate + H(+)</text>
        <dbReference type="Rhea" id="RHEA:28094"/>
        <dbReference type="ChEBI" id="CHEBI:15377"/>
        <dbReference type="ChEBI" id="CHEBI:15378"/>
        <dbReference type="ChEBI" id="CHEBI:43474"/>
        <dbReference type="ChEBI" id="CHEBI:58405"/>
        <dbReference type="ChEBI" id="CHEBI:60392"/>
        <dbReference type="EC" id="3.6.1.27"/>
    </reaction>
</comment>
<evidence type="ECO:0000256" key="7">
    <source>
        <dbReference type="ARBA" id="ARBA00022801"/>
    </source>
</evidence>
<organism evidence="15 16">
    <name type="scientific">Breznakiella homolactica</name>
    <dbReference type="NCBI Taxonomy" id="2798577"/>
    <lineage>
        <taxon>Bacteria</taxon>
        <taxon>Pseudomonadati</taxon>
        <taxon>Spirochaetota</taxon>
        <taxon>Spirochaetia</taxon>
        <taxon>Spirochaetales</taxon>
        <taxon>Breznakiellaceae</taxon>
        <taxon>Breznakiella</taxon>
    </lineage>
</organism>
<evidence type="ECO:0000256" key="11">
    <source>
        <dbReference type="ARBA" id="ARBA00032707"/>
    </source>
</evidence>
<accession>A0A7T7XNZ8</accession>
<dbReference type="EMBL" id="CP067089">
    <property type="protein sequence ID" value="QQO09836.1"/>
    <property type="molecule type" value="Genomic_DNA"/>
</dbReference>
<evidence type="ECO:0000256" key="4">
    <source>
        <dbReference type="ARBA" id="ARBA00021581"/>
    </source>
</evidence>
<feature type="transmembrane region" description="Helical" evidence="14">
    <location>
        <begin position="73"/>
        <end position="93"/>
    </location>
</feature>
<dbReference type="GO" id="GO:0050380">
    <property type="term" value="F:undecaprenyl-diphosphatase activity"/>
    <property type="evidence" value="ECO:0007669"/>
    <property type="project" value="UniProtKB-UniRule"/>
</dbReference>
<comment type="subcellular location">
    <subcellularLocation>
        <location evidence="1 14">Cell membrane</location>
        <topology evidence="1 14">Multi-pass membrane protein</topology>
    </subcellularLocation>
</comment>
<evidence type="ECO:0000256" key="6">
    <source>
        <dbReference type="ARBA" id="ARBA00022692"/>
    </source>
</evidence>
<dbReference type="AlphaFoldDB" id="A0A7T7XNZ8"/>
<dbReference type="GO" id="GO:0009252">
    <property type="term" value="P:peptidoglycan biosynthetic process"/>
    <property type="evidence" value="ECO:0007669"/>
    <property type="project" value="UniProtKB-KW"/>
</dbReference>
<keyword evidence="16" id="KW-1185">Reference proteome</keyword>
<evidence type="ECO:0000256" key="12">
    <source>
        <dbReference type="ARBA" id="ARBA00032932"/>
    </source>
</evidence>
<feature type="transmembrane region" description="Helical" evidence="14">
    <location>
        <begin position="136"/>
        <end position="154"/>
    </location>
</feature>
<evidence type="ECO:0000256" key="14">
    <source>
        <dbReference type="HAMAP-Rule" id="MF_01006"/>
    </source>
</evidence>
<dbReference type="RefSeq" id="WP_215627139.1">
    <property type="nucleotide sequence ID" value="NZ_CP067089.2"/>
</dbReference>
<evidence type="ECO:0000313" key="16">
    <source>
        <dbReference type="Proteomes" id="UP000595917"/>
    </source>
</evidence>
<keyword evidence="5 14" id="KW-1003">Cell membrane</keyword>
<keyword evidence="14" id="KW-0573">Peptidoglycan synthesis</keyword>
<keyword evidence="14" id="KW-0133">Cell shape</keyword>
<keyword evidence="10 14" id="KW-0046">Antibiotic resistance</keyword>
<feature type="transmembrane region" description="Helical" evidence="14">
    <location>
        <begin position="242"/>
        <end position="262"/>
    </location>
</feature>
<reference evidence="15" key="1">
    <citation type="submission" date="2021-01" db="EMBL/GenBank/DDBJ databases">
        <title>Description of Breznakiella homolactica.</title>
        <authorList>
            <person name="Song Y."/>
            <person name="Brune A."/>
        </authorList>
    </citation>
    <scope>NUCLEOTIDE SEQUENCE</scope>
    <source>
        <strain evidence="15">RmG30</strain>
    </source>
</reference>